<accession>A0A2C9CBD9</accession>
<dbReference type="KEGG" id="kst:KSMBR1_0590"/>
<evidence type="ECO:0000313" key="2">
    <source>
        <dbReference type="Proteomes" id="UP000221734"/>
    </source>
</evidence>
<dbReference type="AlphaFoldDB" id="A0A2C9CBD9"/>
<organism evidence="1 2">
    <name type="scientific">Kuenenia stuttgartiensis</name>
    <dbReference type="NCBI Taxonomy" id="174633"/>
    <lineage>
        <taxon>Bacteria</taxon>
        <taxon>Pseudomonadati</taxon>
        <taxon>Planctomycetota</taxon>
        <taxon>Candidatus Brocadiia</taxon>
        <taxon>Candidatus Brocadiales</taxon>
        <taxon>Candidatus Brocadiaceae</taxon>
        <taxon>Candidatus Kuenenia</taxon>
    </lineage>
</organism>
<reference evidence="2" key="1">
    <citation type="submission" date="2017-10" db="EMBL/GenBank/DDBJ databases">
        <authorList>
            <person name="Frank J."/>
        </authorList>
    </citation>
    <scope>NUCLEOTIDE SEQUENCE [LARGE SCALE GENOMIC DNA]</scope>
</reference>
<dbReference type="EMBL" id="LT934425">
    <property type="protein sequence ID" value="SOH03104.1"/>
    <property type="molecule type" value="Genomic_DNA"/>
</dbReference>
<evidence type="ECO:0000313" key="1">
    <source>
        <dbReference type="EMBL" id="SOH03104.1"/>
    </source>
</evidence>
<keyword evidence="2" id="KW-1185">Reference proteome</keyword>
<sequence>MLEESRNIKEIYLLVSPYMSFLLSSSGKMTYHARLLNSITTVSKNEGVYGFVVLDGLVFSSIKEQERSLVEHARKMFGQNNLKIVRQDELSPRFFYDESLAKRLVERENVTVTGRGTYILRGVLQSVSHFIKAYNIPPQNAFVNLRESIDGGRPEIDAKMISGLPELIQIEKKTPQIGLNDLVRWRDKRIHILKKMGFSFG</sequence>
<gene>
    <name evidence="1" type="ORF">KSMBR1_0590</name>
</gene>
<protein>
    <submittedName>
        <fullName evidence="1">Uncharacterized protein</fullName>
    </submittedName>
</protein>
<proteinExistence type="predicted"/>
<name>A0A2C9CBD9_KUEST</name>
<dbReference type="RefSeq" id="WP_099323987.1">
    <property type="nucleotide sequence ID" value="NZ_LT934425.1"/>
</dbReference>
<dbReference type="Proteomes" id="UP000221734">
    <property type="component" value="Chromosome Kuenenia_stuttgartiensis_MBR1"/>
</dbReference>